<dbReference type="GeneID" id="76835167"/>
<feature type="compositionally biased region" description="Basic and acidic residues" evidence="1">
    <location>
        <begin position="41"/>
        <end position="52"/>
    </location>
</feature>
<evidence type="ECO:0000256" key="1">
    <source>
        <dbReference type="SAM" id="MobiDB-lite"/>
    </source>
</evidence>
<gene>
    <name evidence="3" type="ORF">OU421_08655</name>
</gene>
<organism evidence="3 4">
    <name type="scientific">Methanogenium organophilum</name>
    <dbReference type="NCBI Taxonomy" id="2199"/>
    <lineage>
        <taxon>Archaea</taxon>
        <taxon>Methanobacteriati</taxon>
        <taxon>Methanobacteriota</taxon>
        <taxon>Stenosarchaea group</taxon>
        <taxon>Methanomicrobia</taxon>
        <taxon>Methanomicrobiales</taxon>
        <taxon>Methanomicrobiaceae</taxon>
        <taxon>Methanogenium</taxon>
    </lineage>
</organism>
<name>A0A9X9S2A3_METOG</name>
<dbReference type="RefSeq" id="WP_268185696.1">
    <property type="nucleotide sequence ID" value="NZ_CP113361.1"/>
</dbReference>
<dbReference type="Pfam" id="PF04457">
    <property type="entry name" value="MJ1316"/>
    <property type="match status" value="1"/>
</dbReference>
<evidence type="ECO:0000259" key="2">
    <source>
        <dbReference type="Pfam" id="PF04457"/>
    </source>
</evidence>
<dbReference type="AlphaFoldDB" id="A0A9X9S2A3"/>
<accession>A0A9X9S2A3</accession>
<dbReference type="InterPro" id="IPR040459">
    <property type="entry name" value="MJ1316"/>
</dbReference>
<sequence>MSARHRREWRWGFCREHPDGTEKDHKPKEGCQIVNRNERCDVSSQEVAREPGDNSEIPLPPLSPIMRTTHALLLRLWHDPEFDMKKATVEYTDRGAPNDRSTAEGEYITNLDRDYFEVISTAGTTPIPYHRILKITYAGIPIWEKQE</sequence>
<proteinExistence type="predicted"/>
<protein>
    <submittedName>
        <fullName evidence="3">DUF504 domain-containing protein</fullName>
    </submittedName>
</protein>
<dbReference type="KEGG" id="mou:OU421_08655"/>
<dbReference type="Proteomes" id="UP001163096">
    <property type="component" value="Chromosome"/>
</dbReference>
<reference evidence="3" key="1">
    <citation type="submission" date="2022-11" db="EMBL/GenBank/DDBJ databases">
        <title>Complete genome sequence of Methanogenium organophilum DSM 3596.</title>
        <authorList>
            <person name="Chen S.-C."/>
            <person name="Lai S.-J."/>
            <person name="You Y.-T."/>
        </authorList>
    </citation>
    <scope>NUCLEOTIDE SEQUENCE</scope>
    <source>
        <strain evidence="3">DSM 3596</strain>
    </source>
</reference>
<feature type="region of interest" description="Disordered" evidence="1">
    <location>
        <begin position="41"/>
        <end position="62"/>
    </location>
</feature>
<keyword evidence="4" id="KW-1185">Reference proteome</keyword>
<dbReference type="EMBL" id="CP113361">
    <property type="protein sequence ID" value="WAI00497.1"/>
    <property type="molecule type" value="Genomic_DNA"/>
</dbReference>
<feature type="domain" description="MJ1316 RNA cyclic group end recognition" evidence="2">
    <location>
        <begin position="66"/>
        <end position="145"/>
    </location>
</feature>
<evidence type="ECO:0000313" key="3">
    <source>
        <dbReference type="EMBL" id="WAI00497.1"/>
    </source>
</evidence>
<evidence type="ECO:0000313" key="4">
    <source>
        <dbReference type="Proteomes" id="UP001163096"/>
    </source>
</evidence>